<proteinExistence type="inferred from homology"/>
<reference evidence="12" key="1">
    <citation type="journal article" date="2019" name="Int. J. Syst. Evol. Microbiol.">
        <title>The Global Catalogue of Microorganisms (GCM) 10K type strain sequencing project: providing services to taxonomists for standard genome sequencing and annotation.</title>
        <authorList>
            <consortium name="The Broad Institute Genomics Platform"/>
            <consortium name="The Broad Institute Genome Sequencing Center for Infectious Disease"/>
            <person name="Wu L."/>
            <person name="Ma J."/>
        </authorList>
    </citation>
    <scope>NUCLEOTIDE SEQUENCE [LARGE SCALE GENOMIC DNA]</scope>
    <source>
        <strain evidence="12">CECT 8472</strain>
    </source>
</reference>
<dbReference type="InterPro" id="IPR049142">
    <property type="entry name" value="MS_channel_1st"/>
</dbReference>
<dbReference type="PANTHER" id="PTHR30221">
    <property type="entry name" value="SMALL-CONDUCTANCE MECHANOSENSITIVE CHANNEL"/>
    <property type="match status" value="1"/>
</dbReference>
<dbReference type="InterPro" id="IPR011014">
    <property type="entry name" value="MscS_channel_TM-2"/>
</dbReference>
<feature type="transmembrane region" description="Helical" evidence="7">
    <location>
        <begin position="84"/>
        <end position="115"/>
    </location>
</feature>
<dbReference type="InterPro" id="IPR011066">
    <property type="entry name" value="MscS_channel_C_sf"/>
</dbReference>
<keyword evidence="3" id="KW-1003">Cell membrane</keyword>
<evidence type="ECO:0000256" key="6">
    <source>
        <dbReference type="ARBA" id="ARBA00023136"/>
    </source>
</evidence>
<evidence type="ECO:0000313" key="12">
    <source>
        <dbReference type="Proteomes" id="UP001595799"/>
    </source>
</evidence>
<feature type="domain" description="Mechanosensitive ion channel MscS" evidence="8">
    <location>
        <begin position="102"/>
        <end position="167"/>
    </location>
</feature>
<keyword evidence="7" id="KW-0813">Transport</keyword>
<evidence type="ECO:0000313" key="11">
    <source>
        <dbReference type="EMBL" id="MFC4350844.1"/>
    </source>
</evidence>
<keyword evidence="12" id="KW-1185">Reference proteome</keyword>
<feature type="domain" description="Mechanosensitive ion channel MscS C-terminal" evidence="9">
    <location>
        <begin position="176"/>
        <end position="256"/>
    </location>
</feature>
<dbReference type="Pfam" id="PF00924">
    <property type="entry name" value="MS_channel_2nd"/>
    <property type="match status" value="1"/>
</dbReference>
<dbReference type="InterPro" id="IPR023408">
    <property type="entry name" value="MscS_beta-dom_sf"/>
</dbReference>
<keyword evidence="4 7" id="KW-0812">Transmembrane</keyword>
<feature type="domain" description="Mechanosensitive ion channel transmembrane helices 2/3" evidence="10">
    <location>
        <begin position="60"/>
        <end position="100"/>
    </location>
</feature>
<sequence length="268" mass="29348">MDALAAEYGPWAALALNVVKALVFLVIGFLIAGLAARLVKTSPKRSKRIDPMLASFLAAIVYYLILVVVVIAVLQVFGFQATSLVAVLGAATLAIGLALQGSLANFAAGVMLILFRPFKIGDFVDLSGHLGTATDLNLFMTELTTVDNVKIVVPNGQVWNSAITNYSAYPTRRCDITFEIDYGSDVDKAMEIILDHARKDSRFLDEPEPMVRVLGLGESAVELTFRGWTNAEDLWEARWAMLKQVKQEFDQAGISIPFPHRVMVEKKA</sequence>
<comment type="subcellular location">
    <subcellularLocation>
        <location evidence="7">Cell inner membrane</location>
        <topology evidence="7">Multi-pass membrane protein</topology>
    </subcellularLocation>
    <subcellularLocation>
        <location evidence="1">Cell membrane</location>
        <topology evidence="1">Multi-pass membrane protein</topology>
    </subcellularLocation>
</comment>
<comment type="caution">
    <text evidence="11">The sequence shown here is derived from an EMBL/GenBank/DDBJ whole genome shotgun (WGS) entry which is preliminary data.</text>
</comment>
<evidence type="ECO:0000256" key="3">
    <source>
        <dbReference type="ARBA" id="ARBA00022475"/>
    </source>
</evidence>
<evidence type="ECO:0000256" key="2">
    <source>
        <dbReference type="ARBA" id="ARBA00008017"/>
    </source>
</evidence>
<keyword evidence="6 7" id="KW-0472">Membrane</keyword>
<feature type="transmembrane region" description="Helical" evidence="7">
    <location>
        <begin position="12"/>
        <end position="35"/>
    </location>
</feature>
<dbReference type="PANTHER" id="PTHR30221:SF1">
    <property type="entry name" value="SMALL-CONDUCTANCE MECHANOSENSITIVE CHANNEL"/>
    <property type="match status" value="1"/>
</dbReference>
<protein>
    <recommendedName>
        <fullName evidence="7">Small-conductance mechanosensitive channel</fullName>
    </recommendedName>
</protein>
<comment type="caution">
    <text evidence="7">Lacks conserved residue(s) required for the propagation of feature annotation.</text>
</comment>
<dbReference type="Gene3D" id="1.10.287.1260">
    <property type="match status" value="1"/>
</dbReference>
<name>A0ABV8UIF8_9PROT</name>
<dbReference type="RefSeq" id="WP_382421183.1">
    <property type="nucleotide sequence ID" value="NZ_JBHSCW010000002.1"/>
</dbReference>
<evidence type="ECO:0000259" key="9">
    <source>
        <dbReference type="Pfam" id="PF21082"/>
    </source>
</evidence>
<evidence type="ECO:0000256" key="4">
    <source>
        <dbReference type="ARBA" id="ARBA00022692"/>
    </source>
</evidence>
<dbReference type="InterPro" id="IPR010920">
    <property type="entry name" value="LSM_dom_sf"/>
</dbReference>
<dbReference type="Pfam" id="PF21082">
    <property type="entry name" value="MS_channel_3rd"/>
    <property type="match status" value="1"/>
</dbReference>
<dbReference type="SUPFAM" id="SSF82861">
    <property type="entry name" value="Mechanosensitive channel protein MscS (YggB), transmembrane region"/>
    <property type="match status" value="1"/>
</dbReference>
<evidence type="ECO:0000256" key="7">
    <source>
        <dbReference type="RuleBase" id="RU369025"/>
    </source>
</evidence>
<keyword evidence="7" id="KW-0406">Ion transport</keyword>
<dbReference type="InterPro" id="IPR049278">
    <property type="entry name" value="MS_channel_C"/>
</dbReference>
<dbReference type="SUPFAM" id="SSF82689">
    <property type="entry name" value="Mechanosensitive channel protein MscS (YggB), C-terminal domain"/>
    <property type="match status" value="1"/>
</dbReference>
<dbReference type="InterPro" id="IPR045275">
    <property type="entry name" value="MscS_archaea/bacteria_type"/>
</dbReference>
<feature type="transmembrane region" description="Helical" evidence="7">
    <location>
        <begin position="56"/>
        <end position="78"/>
    </location>
</feature>
<comment type="subunit">
    <text evidence="7">Homoheptamer.</text>
</comment>
<gene>
    <name evidence="11" type="ORF">ACFOW6_04720</name>
</gene>
<dbReference type="SUPFAM" id="SSF50182">
    <property type="entry name" value="Sm-like ribonucleoproteins"/>
    <property type="match status" value="1"/>
</dbReference>
<dbReference type="Gene3D" id="2.30.30.60">
    <property type="match status" value="1"/>
</dbReference>
<comment type="function">
    <text evidence="7">Mechanosensitive channel that participates in the regulation of osmotic pressure changes within the cell, opening in response to stretch forces in the membrane lipid bilayer, without the need for other proteins. Contributes to normal resistance to hypoosmotic shock. Forms an ion channel of 1.0 nanosiemens conductance with a slight preference for anions.</text>
</comment>
<evidence type="ECO:0000256" key="1">
    <source>
        <dbReference type="ARBA" id="ARBA00004651"/>
    </source>
</evidence>
<dbReference type="Gene3D" id="3.30.70.100">
    <property type="match status" value="1"/>
</dbReference>
<evidence type="ECO:0000259" key="8">
    <source>
        <dbReference type="Pfam" id="PF00924"/>
    </source>
</evidence>
<keyword evidence="7" id="KW-0997">Cell inner membrane</keyword>
<keyword evidence="7" id="KW-0407">Ion channel</keyword>
<organism evidence="11 12">
    <name type="scientific">Fodinicurvata halophila</name>
    <dbReference type="NCBI Taxonomy" id="1419723"/>
    <lineage>
        <taxon>Bacteria</taxon>
        <taxon>Pseudomonadati</taxon>
        <taxon>Pseudomonadota</taxon>
        <taxon>Alphaproteobacteria</taxon>
        <taxon>Rhodospirillales</taxon>
        <taxon>Rhodovibrionaceae</taxon>
        <taxon>Fodinicurvata</taxon>
    </lineage>
</organism>
<dbReference type="Pfam" id="PF21088">
    <property type="entry name" value="MS_channel_1st"/>
    <property type="match status" value="1"/>
</dbReference>
<comment type="similarity">
    <text evidence="2 7">Belongs to the MscS (TC 1.A.23) family.</text>
</comment>
<keyword evidence="5 7" id="KW-1133">Transmembrane helix</keyword>
<evidence type="ECO:0000256" key="5">
    <source>
        <dbReference type="ARBA" id="ARBA00022989"/>
    </source>
</evidence>
<dbReference type="InterPro" id="IPR006685">
    <property type="entry name" value="MscS_channel_2nd"/>
</dbReference>
<dbReference type="EMBL" id="JBHSCW010000002">
    <property type="protein sequence ID" value="MFC4350844.1"/>
    <property type="molecule type" value="Genomic_DNA"/>
</dbReference>
<accession>A0ABV8UIF8</accession>
<dbReference type="Proteomes" id="UP001595799">
    <property type="component" value="Unassembled WGS sequence"/>
</dbReference>
<evidence type="ECO:0000259" key="10">
    <source>
        <dbReference type="Pfam" id="PF21088"/>
    </source>
</evidence>